<dbReference type="EMBL" id="MFFM01000022">
    <property type="protein sequence ID" value="OGF13272.1"/>
    <property type="molecule type" value="Genomic_DNA"/>
</dbReference>
<evidence type="ECO:0000256" key="1">
    <source>
        <dbReference type="SAM" id="MobiDB-lite"/>
    </source>
</evidence>
<dbReference type="Proteomes" id="UP000177230">
    <property type="component" value="Unassembled WGS sequence"/>
</dbReference>
<dbReference type="InterPro" id="IPR052534">
    <property type="entry name" value="Extracell_DNA_Util/SecSys_Comp"/>
</dbReference>
<accession>A0A1F5RFV1</accession>
<evidence type="ECO:0008006" key="5">
    <source>
        <dbReference type="Google" id="ProtNLM"/>
    </source>
</evidence>
<evidence type="ECO:0000256" key="2">
    <source>
        <dbReference type="SAM" id="Phobius"/>
    </source>
</evidence>
<dbReference type="InterPro" id="IPR007813">
    <property type="entry name" value="PilN"/>
</dbReference>
<protein>
    <recommendedName>
        <fullName evidence="5">Fimbrial assembly protein</fullName>
    </recommendedName>
</protein>
<dbReference type="AlphaFoldDB" id="A0A1F5RFV1"/>
<dbReference type="PANTHER" id="PTHR40278">
    <property type="entry name" value="DNA UTILIZATION PROTEIN HOFN"/>
    <property type="match status" value="1"/>
</dbReference>
<proteinExistence type="predicted"/>
<keyword evidence="2" id="KW-0812">Transmembrane</keyword>
<gene>
    <name evidence="3" type="ORF">A2024_04585</name>
</gene>
<evidence type="ECO:0000313" key="4">
    <source>
        <dbReference type="Proteomes" id="UP000177230"/>
    </source>
</evidence>
<dbReference type="Pfam" id="PF05137">
    <property type="entry name" value="PilN"/>
    <property type="match status" value="1"/>
</dbReference>
<feature type="region of interest" description="Disordered" evidence="1">
    <location>
        <begin position="193"/>
        <end position="216"/>
    </location>
</feature>
<keyword evidence="2" id="KW-1133">Transmembrane helix</keyword>
<comment type="caution">
    <text evidence="3">The sequence shown here is derived from an EMBL/GenBank/DDBJ whole genome shotgun (WGS) entry which is preliminary data.</text>
</comment>
<name>A0A1F5RFV1_9BACT</name>
<feature type="transmembrane region" description="Helical" evidence="2">
    <location>
        <begin position="36"/>
        <end position="57"/>
    </location>
</feature>
<organism evidence="3 4">
    <name type="scientific">Candidatus Edwardsbacteria bacterium GWF2_54_11</name>
    <dbReference type="NCBI Taxonomy" id="1817851"/>
    <lineage>
        <taxon>Bacteria</taxon>
        <taxon>Candidatus Edwardsiibacteriota</taxon>
    </lineage>
</organism>
<reference evidence="3 4" key="1">
    <citation type="journal article" date="2016" name="Nat. Commun.">
        <title>Thousands of microbial genomes shed light on interconnected biogeochemical processes in an aquifer system.</title>
        <authorList>
            <person name="Anantharaman K."/>
            <person name="Brown C.T."/>
            <person name="Hug L.A."/>
            <person name="Sharon I."/>
            <person name="Castelle C.J."/>
            <person name="Probst A.J."/>
            <person name="Thomas B.C."/>
            <person name="Singh A."/>
            <person name="Wilkins M.J."/>
            <person name="Karaoz U."/>
            <person name="Brodie E.L."/>
            <person name="Williams K.H."/>
            <person name="Hubbard S.S."/>
            <person name="Banfield J.F."/>
        </authorList>
    </citation>
    <scope>NUCLEOTIDE SEQUENCE [LARGE SCALE GENOMIC DNA]</scope>
</reference>
<sequence length="216" mass="23711">MIQINLIRDRKVERVAGAKPAGAGRSFSLPKLPFNVGILASVLGVVIVLVVMVLTMISQKAKIANLESKIKGYNEELAKLAGPKRLVDDYLKKQAEVNTKLNEIASIDKTRFYTVTLLDQLSQALPDYLWLTSMKDDKDLISMEGMTFSNLIVADFMDRLKGSGYFSNVELTQTTKATSEGRDLVKFSITSRYTENPSKPVSPGETTGQTAGKGSK</sequence>
<keyword evidence="2" id="KW-0472">Membrane</keyword>
<evidence type="ECO:0000313" key="3">
    <source>
        <dbReference type="EMBL" id="OGF13272.1"/>
    </source>
</evidence>
<dbReference type="PANTHER" id="PTHR40278:SF1">
    <property type="entry name" value="DNA UTILIZATION PROTEIN HOFN"/>
    <property type="match status" value="1"/>
</dbReference>